<dbReference type="SUPFAM" id="SSF52016">
    <property type="entry name" value="LeuD/IlvD-like"/>
    <property type="match status" value="1"/>
</dbReference>
<dbReference type="InterPro" id="IPR037237">
    <property type="entry name" value="IlvD/EDD_N"/>
</dbReference>
<dbReference type="SUPFAM" id="SSF143975">
    <property type="entry name" value="IlvD/EDD N-terminal domain-like"/>
    <property type="match status" value="1"/>
</dbReference>
<comment type="catalytic activity">
    <reaction evidence="15">
        <text>(2R,3R)-2,3-dihydroxy-3-methylpentanoate = (S)-3-methyl-2-oxopentanoate + H2O</text>
        <dbReference type="Rhea" id="RHEA:27694"/>
        <dbReference type="ChEBI" id="CHEBI:15377"/>
        <dbReference type="ChEBI" id="CHEBI:35146"/>
        <dbReference type="ChEBI" id="CHEBI:49258"/>
        <dbReference type="EC" id="4.2.1.9"/>
    </reaction>
</comment>
<evidence type="ECO:0000256" key="8">
    <source>
        <dbReference type="ARBA" id="ARBA00023014"/>
    </source>
</evidence>
<dbReference type="PROSITE" id="PS00887">
    <property type="entry name" value="ILVD_EDD_2"/>
    <property type="match status" value="1"/>
</dbReference>
<keyword evidence="5 15" id="KW-0479">Metal-binding</keyword>
<feature type="modified residue" description="N6-carboxylysine" evidence="15">
    <location>
        <position position="121"/>
    </location>
</feature>
<proteinExistence type="inferred from homology"/>
<evidence type="ECO:0000256" key="13">
    <source>
        <dbReference type="ARBA" id="ARBA00029437"/>
    </source>
</evidence>
<dbReference type="GO" id="GO:0004160">
    <property type="term" value="F:dihydroxy-acid dehydratase activity"/>
    <property type="evidence" value="ECO:0007669"/>
    <property type="project" value="UniProtKB-UniRule"/>
</dbReference>
<gene>
    <name evidence="15" type="primary">ilvD</name>
    <name evidence="18" type="ORF">LS77_005440</name>
</gene>
<evidence type="ECO:0000256" key="3">
    <source>
        <dbReference type="ARBA" id="ARBA00022605"/>
    </source>
</evidence>
<feature type="binding site" evidence="15">
    <location>
        <position position="599"/>
    </location>
    <ligand>
        <name>Mg(2+)</name>
        <dbReference type="ChEBI" id="CHEBI:18420"/>
    </ligand>
</feature>
<evidence type="ECO:0000313" key="19">
    <source>
        <dbReference type="Proteomes" id="UP000029870"/>
    </source>
</evidence>
<dbReference type="InterPro" id="IPR004404">
    <property type="entry name" value="DihydroxyA_deHydtase"/>
</dbReference>
<dbReference type="PANTHER" id="PTHR43661:SF3">
    <property type="entry name" value="D-XYLONATE DEHYDRATASE YAGF-RELATED"/>
    <property type="match status" value="1"/>
</dbReference>
<comment type="subunit">
    <text evidence="15">Homodimer.</text>
</comment>
<dbReference type="Gene3D" id="3.50.30.80">
    <property type="entry name" value="IlvD/EDD C-terminal domain-like"/>
    <property type="match status" value="1"/>
</dbReference>
<name>A0A6D2CAC7_9HELI</name>
<evidence type="ECO:0000256" key="12">
    <source>
        <dbReference type="ARBA" id="ARBA00029436"/>
    </source>
</evidence>
<evidence type="ECO:0000256" key="1">
    <source>
        <dbReference type="ARBA" id="ARBA00001946"/>
    </source>
</evidence>
<dbReference type="Pfam" id="PF24877">
    <property type="entry name" value="ILV_EDD_C"/>
    <property type="match status" value="1"/>
</dbReference>
<evidence type="ECO:0000256" key="4">
    <source>
        <dbReference type="ARBA" id="ARBA00022714"/>
    </source>
</evidence>
<evidence type="ECO:0000256" key="7">
    <source>
        <dbReference type="ARBA" id="ARBA00023004"/>
    </source>
</evidence>
<dbReference type="InterPro" id="IPR020558">
    <property type="entry name" value="DiOHA_6PGluconate_deHydtase_CS"/>
</dbReference>
<dbReference type="InterPro" id="IPR042096">
    <property type="entry name" value="Dihydro-acid_dehy_C"/>
</dbReference>
<dbReference type="GO" id="GO:0000287">
    <property type="term" value="F:magnesium ion binding"/>
    <property type="evidence" value="ECO:0007669"/>
    <property type="project" value="UniProtKB-UniRule"/>
</dbReference>
<dbReference type="GeneID" id="97006805"/>
<dbReference type="HAMAP" id="MF_00012">
    <property type="entry name" value="IlvD"/>
    <property type="match status" value="1"/>
</dbReference>
<keyword evidence="8 15" id="KW-0411">Iron-sulfur</keyword>
<dbReference type="UniPathway" id="UPA00047">
    <property type="reaction ID" value="UER00057"/>
</dbReference>
<keyword evidence="9 15" id="KW-0456">Lyase</keyword>
<evidence type="ECO:0000256" key="6">
    <source>
        <dbReference type="ARBA" id="ARBA00022842"/>
    </source>
</evidence>
<keyword evidence="4 15" id="KW-0001">2Fe-2S</keyword>
<dbReference type="InterPro" id="IPR056740">
    <property type="entry name" value="ILV_EDD_C"/>
</dbReference>
<dbReference type="GO" id="GO:0009099">
    <property type="term" value="P:L-valine biosynthetic process"/>
    <property type="evidence" value="ECO:0007669"/>
    <property type="project" value="UniProtKB-UniRule"/>
</dbReference>
<comment type="pathway">
    <text evidence="13 15">Amino-acid biosynthesis; L-isoleucine biosynthesis; L-isoleucine from 2-oxobutanoate: step 3/4.</text>
</comment>
<reference evidence="18 19" key="1">
    <citation type="journal article" date="2014" name="Genome Announc.">
        <title>Draft genome sequences of eight enterohepatic helicobacter species isolated from both laboratory and wild rodents.</title>
        <authorList>
            <person name="Sheh A."/>
            <person name="Shen Z."/>
            <person name="Fox J.G."/>
        </authorList>
    </citation>
    <scope>NUCLEOTIDE SEQUENCE [LARGE SCALE GENOMIC DNA]</scope>
    <source>
        <strain evidence="18 19">Missouri</strain>
    </source>
</reference>
<evidence type="ECO:0000313" key="18">
    <source>
        <dbReference type="EMBL" id="TLE04651.1"/>
    </source>
</evidence>
<dbReference type="GO" id="GO:0009097">
    <property type="term" value="P:isoleucine biosynthetic process"/>
    <property type="evidence" value="ECO:0007669"/>
    <property type="project" value="UniProtKB-UniRule"/>
</dbReference>
<dbReference type="EC" id="4.2.1.9" evidence="14 15"/>
<dbReference type="RefSeq" id="WP_004084336.1">
    <property type="nucleotide sequence ID" value="NZ_JAERIZ010000003.1"/>
</dbReference>
<feature type="active site" description="Proton acceptor" evidence="15">
    <location>
        <position position="625"/>
    </location>
</feature>
<dbReference type="AlphaFoldDB" id="A0A6D2CAC7"/>
<feature type="binding site" evidence="15">
    <location>
        <position position="78"/>
    </location>
    <ligand>
        <name>Mg(2+)</name>
        <dbReference type="ChEBI" id="CHEBI:18420"/>
    </ligand>
</feature>
<evidence type="ECO:0000256" key="9">
    <source>
        <dbReference type="ARBA" id="ARBA00023239"/>
    </source>
</evidence>
<comment type="function">
    <text evidence="15">Functions in the biosynthesis of branched-chain amino acids. Catalyzes the dehydration of (2R,3R)-2,3-dihydroxy-3-methylpentanoate (2,3-dihydroxy-3-methylvalerate) into 2-oxo-3-methylpentanoate (2-oxo-3-methylvalerate) and of (2R)-2,3-dihydroxy-3-methylbutanoate (2,3-dihydroxyisovalerate) into 2-oxo-3-methylbutanoate (2-oxoisovalerate), the penultimate precursor to L-isoleucine and L-valine, respectively.</text>
</comment>
<keyword evidence="6 15" id="KW-0460">Magnesium</keyword>
<dbReference type="FunFam" id="3.50.30.80:FF:000001">
    <property type="entry name" value="Dihydroxy-acid dehydratase"/>
    <property type="match status" value="1"/>
</dbReference>
<accession>A0A6D2CAC7</accession>
<feature type="domain" description="Dihydroxy-acid/6-phosphogluconate dehydratase C-terminal" evidence="17">
    <location>
        <begin position="515"/>
        <end position="706"/>
    </location>
</feature>
<feature type="domain" description="Dihydroxy-acid/6-phosphogluconate dehydratase N-terminal" evidence="16">
    <location>
        <begin position="31"/>
        <end position="338"/>
    </location>
</feature>
<evidence type="ECO:0000256" key="5">
    <source>
        <dbReference type="ARBA" id="ARBA00022723"/>
    </source>
</evidence>
<dbReference type="InterPro" id="IPR000581">
    <property type="entry name" value="ILV_EDD_N"/>
</dbReference>
<comment type="cofactor">
    <cofactor evidence="15">
        <name>[2Fe-2S] cluster</name>
        <dbReference type="ChEBI" id="CHEBI:190135"/>
    </cofactor>
    <text evidence="15">Binds 1 [2Fe-2S] cluster per subunit. This cluster acts as a Lewis acid cofactor.</text>
</comment>
<evidence type="ECO:0000256" key="2">
    <source>
        <dbReference type="ARBA" id="ARBA00006486"/>
    </source>
</evidence>
<evidence type="ECO:0000256" key="11">
    <source>
        <dbReference type="ARBA" id="ARBA00029304"/>
    </source>
</evidence>
<keyword evidence="10 15" id="KW-0100">Branched-chain amino acid biosynthesis</keyword>
<evidence type="ECO:0000259" key="16">
    <source>
        <dbReference type="Pfam" id="PF00920"/>
    </source>
</evidence>
<evidence type="ECO:0000256" key="15">
    <source>
        <dbReference type="HAMAP-Rule" id="MF_00012"/>
    </source>
</evidence>
<comment type="caution">
    <text evidence="15">Lacks conserved residue(s) required for the propagation of feature annotation.</text>
</comment>
<sequence>MRSDIVKKGHNRAPHRSLLRATGLKDEDFNKPFIGVANSYIDIIPGHFFLNKYAEIVKDEIRKAGGVPFEFNTIGVDDGIAMGHSGMLYSLPSRELIADCIESVMNAHALDAMICLPNCDKIVPGMLMGALRVNVPTIFVSGGPMKAGRLSDGTILDLNSAFEAVGAYESGKIDEKRLHEIECQACPSGGSCSGMFTANSMNTLCEAMGVALPGNGTIPALTPEREELLRQGARRIVEIALDSSLSEKFRFRNILNAKAVHNAFVVDMAMGGSTNTILHMLAIAKEAEVDFNLESINNIAANVAHIAKIAPALSSVHMEDINRAGGVSAVMNEISKRGNAVDYWIAGYYNNEEEAQLRISGKWQWDKYNESGNIRRYGKCSEEMKKGDKVLTYAFGQQKFDGIFEIIENAEDLITLQYINELNIDINDVSLEIKKYYKESYSFFDKYGDTIQGTYFKTNKEQFNAIVGLDSMAANSSNNKGTTRKTEAILHLDALTITGETLGERIANANITDPEIIRHNDNAYSQVGGLKILFGNLCEQGAVLKVAAVAESMKEFSGKAICFNSQDEAIKGIAGGKVKAGSVVVIRYEGPKGGPGMQEMLSPTSLIMGMGLGESVALITDGRFSGATRGACIGHISPEAAEGGLIALIEDGDEIEISVSRGSLELRVDSKILESRKAKWKPIKKEIKSKWLKRYSLLVSNAANGAVLKTEL</sequence>
<feature type="binding site" evidence="15">
    <location>
        <position position="120"/>
    </location>
    <ligand>
        <name>Mg(2+)</name>
        <dbReference type="ChEBI" id="CHEBI:18420"/>
    </ligand>
</feature>
<dbReference type="UniPathway" id="UPA00049">
    <property type="reaction ID" value="UER00061"/>
</dbReference>
<dbReference type="PANTHER" id="PTHR43661">
    <property type="entry name" value="D-XYLONATE DEHYDRATASE"/>
    <property type="match status" value="1"/>
</dbReference>
<dbReference type="GO" id="GO:0051537">
    <property type="term" value="F:2 iron, 2 sulfur cluster binding"/>
    <property type="evidence" value="ECO:0007669"/>
    <property type="project" value="UniProtKB-UniRule"/>
</dbReference>
<evidence type="ECO:0000256" key="10">
    <source>
        <dbReference type="ARBA" id="ARBA00023304"/>
    </source>
</evidence>
<dbReference type="PROSITE" id="PS00886">
    <property type="entry name" value="ILVD_EDD_1"/>
    <property type="match status" value="1"/>
</dbReference>
<organism evidence="18 19">
    <name type="scientific">Helicobacter bilis</name>
    <dbReference type="NCBI Taxonomy" id="37372"/>
    <lineage>
        <taxon>Bacteria</taxon>
        <taxon>Pseudomonadati</taxon>
        <taxon>Campylobacterota</taxon>
        <taxon>Epsilonproteobacteria</taxon>
        <taxon>Campylobacterales</taxon>
        <taxon>Helicobacteraceae</taxon>
        <taxon>Helicobacter</taxon>
    </lineage>
</organism>
<dbReference type="GO" id="GO:0005829">
    <property type="term" value="C:cytosol"/>
    <property type="evidence" value="ECO:0007669"/>
    <property type="project" value="TreeGrafter"/>
</dbReference>
<comment type="catalytic activity">
    <reaction evidence="11">
        <text>(2R)-2,3-dihydroxy-3-methylbutanoate = 3-methyl-2-oxobutanoate + H2O</text>
        <dbReference type="Rhea" id="RHEA:24809"/>
        <dbReference type="ChEBI" id="CHEBI:11851"/>
        <dbReference type="ChEBI" id="CHEBI:15377"/>
        <dbReference type="ChEBI" id="CHEBI:49072"/>
        <dbReference type="EC" id="4.2.1.9"/>
    </reaction>
    <physiologicalReaction direction="left-to-right" evidence="11">
        <dbReference type="Rhea" id="RHEA:24810"/>
    </physiologicalReaction>
</comment>
<keyword evidence="7 15" id="KW-0408">Iron</keyword>
<feature type="binding site" description="via carbamate group" evidence="15">
    <location>
        <position position="121"/>
    </location>
    <ligand>
        <name>Mg(2+)</name>
        <dbReference type="ChEBI" id="CHEBI:18420"/>
    </ligand>
</feature>
<dbReference type="EMBL" id="JRPH02000013">
    <property type="protein sequence ID" value="TLE04651.1"/>
    <property type="molecule type" value="Genomic_DNA"/>
</dbReference>
<keyword evidence="3 15" id="KW-0028">Amino-acid biosynthesis</keyword>
<dbReference type="Pfam" id="PF00920">
    <property type="entry name" value="ILVD_EDD_N"/>
    <property type="match status" value="1"/>
</dbReference>
<dbReference type="Proteomes" id="UP000029870">
    <property type="component" value="Unassembled WGS sequence"/>
</dbReference>
<comment type="cofactor">
    <cofactor evidence="1 15">
        <name>Mg(2+)</name>
        <dbReference type="ChEBI" id="CHEBI:18420"/>
    </cofactor>
</comment>
<evidence type="ECO:0000256" key="14">
    <source>
        <dbReference type="ARBA" id="ARBA00029490"/>
    </source>
</evidence>
<comment type="similarity">
    <text evidence="2 15">Belongs to the IlvD/Edd family.</text>
</comment>
<evidence type="ECO:0000259" key="17">
    <source>
        <dbReference type="Pfam" id="PF24877"/>
    </source>
</evidence>
<comment type="caution">
    <text evidence="18">The sequence shown here is derived from an EMBL/GenBank/DDBJ whole genome shotgun (WGS) entry which is preliminary data.</text>
</comment>
<comment type="pathway">
    <text evidence="12 15">Amino-acid biosynthesis; L-valine biosynthesis; L-valine from pyruvate: step 3/4.</text>
</comment>
<protein>
    <recommendedName>
        <fullName evidence="14 15">Dihydroxy-acid dehydratase</fullName>
        <shortName evidence="15">DAD</shortName>
        <ecNumber evidence="14 15">4.2.1.9</ecNumber>
    </recommendedName>
</protein>